<dbReference type="UniPathway" id="UPA00251">
    <property type="reaction ID" value="UER00317"/>
</dbReference>
<dbReference type="SUPFAM" id="SSF53383">
    <property type="entry name" value="PLP-dependent transferases"/>
    <property type="match status" value="1"/>
</dbReference>
<dbReference type="GO" id="GO:0005737">
    <property type="term" value="C:cytoplasm"/>
    <property type="evidence" value="ECO:0007669"/>
    <property type="project" value="UniProtKB-SubCell"/>
</dbReference>
<dbReference type="CDD" id="cd00610">
    <property type="entry name" value="OAT_like"/>
    <property type="match status" value="1"/>
</dbReference>
<dbReference type="GO" id="GO:0030170">
    <property type="term" value="F:pyridoxal phosphate binding"/>
    <property type="evidence" value="ECO:0007669"/>
    <property type="project" value="InterPro"/>
</dbReference>
<dbReference type="EC" id="5.4.3.8" evidence="8"/>
<dbReference type="NCBIfam" id="TIGR00713">
    <property type="entry name" value="hemL"/>
    <property type="match status" value="1"/>
</dbReference>
<proteinExistence type="inferred from homology"/>
<evidence type="ECO:0000256" key="7">
    <source>
        <dbReference type="ARBA" id="ARBA00023244"/>
    </source>
</evidence>
<dbReference type="KEGG" id="abae:CL176_09015"/>
<dbReference type="NCBIfam" id="NF000818">
    <property type="entry name" value="PRK00062.1"/>
    <property type="match status" value="1"/>
</dbReference>
<dbReference type="OrthoDB" id="9807885at2"/>
<dbReference type="InterPro" id="IPR015421">
    <property type="entry name" value="PyrdxlP-dep_Trfase_major"/>
</dbReference>
<evidence type="ECO:0000256" key="6">
    <source>
        <dbReference type="ARBA" id="ARBA00023235"/>
    </source>
</evidence>
<accession>A0A347WM22</accession>
<dbReference type="EMBL" id="CP023434">
    <property type="protein sequence ID" value="AXY26129.1"/>
    <property type="molecule type" value="Genomic_DNA"/>
</dbReference>
<dbReference type="InterPro" id="IPR015422">
    <property type="entry name" value="PyrdxlP-dep_Trfase_small"/>
</dbReference>
<evidence type="ECO:0000256" key="4">
    <source>
        <dbReference type="ARBA" id="ARBA00008981"/>
    </source>
</evidence>
<dbReference type="Pfam" id="PF00202">
    <property type="entry name" value="Aminotran_3"/>
    <property type="match status" value="1"/>
</dbReference>
<sequence length="429" mass="46923">MEYVESTKAFYEAQKVFPGGVNSPVRAFGAMERDPIFIEKGEGAYLYDVDGNHYLDYVLSWGPLVLGHSDSRVVDAIVEQANKGTSYGATTPIETELGILLQSLYPSMEQLRFVNSGTEATMSAIRLARGYTGRKRIVKFSGCYHGHGDSFLVEAGSGVATYGTSNSAGVPEEIANLTSTLPYNDMAALEDFFELHGNEVAGVIIEPVAGNMGLVPSNYIFLQRIRQLTEEFGALLIFDEVMTGSRAAYRGAQEAYSIQPDITTLAKVIGGGLPCAAYGGKREIMAFVSPLGSVYQAGTLSGNPLAMAAGLATLKNYHEEDFNQLVNYVERLKEAVLSLAEQYALPVQFQSFGSMFSIFFSETPVENYADAQASNQEMFKRFFSGLLDLGIYIPPSQYETLFVSTKHGEVEFQLTVEAIDKVFQSLCRK</sequence>
<evidence type="ECO:0000256" key="3">
    <source>
        <dbReference type="ARBA" id="ARBA00004819"/>
    </source>
</evidence>
<dbReference type="PANTHER" id="PTHR43713">
    <property type="entry name" value="GLUTAMATE-1-SEMIALDEHYDE 2,1-AMINOMUTASE"/>
    <property type="match status" value="1"/>
</dbReference>
<dbReference type="Gene3D" id="3.40.640.10">
    <property type="entry name" value="Type I PLP-dependent aspartate aminotransferase-like (Major domain)"/>
    <property type="match status" value="1"/>
</dbReference>
<dbReference type="AlphaFoldDB" id="A0A347WM22"/>
<keyword evidence="6 8" id="KW-0413">Isomerase</keyword>
<dbReference type="FunFam" id="3.40.640.10:FF:000021">
    <property type="entry name" value="Glutamate-1-semialdehyde 2,1-aminomutase"/>
    <property type="match status" value="1"/>
</dbReference>
<dbReference type="Gene3D" id="3.90.1150.10">
    <property type="entry name" value="Aspartate Aminotransferase, domain 1"/>
    <property type="match status" value="1"/>
</dbReference>
<keyword evidence="10" id="KW-1185">Reference proteome</keyword>
<evidence type="ECO:0000256" key="1">
    <source>
        <dbReference type="ARBA" id="ARBA00001579"/>
    </source>
</evidence>
<protein>
    <recommendedName>
        <fullName evidence="8">Glutamate-1-semialdehyde 2,1-aminomutase</fullName>
        <shortName evidence="8">GSA</shortName>
        <ecNumber evidence="8">5.4.3.8</ecNumber>
    </recommendedName>
    <alternativeName>
        <fullName evidence="8">Glutamate-1-semialdehyde aminotransferase</fullName>
        <shortName evidence="8">GSA-AT</shortName>
    </alternativeName>
</protein>
<dbReference type="GO" id="GO:0008483">
    <property type="term" value="F:transaminase activity"/>
    <property type="evidence" value="ECO:0007669"/>
    <property type="project" value="InterPro"/>
</dbReference>
<evidence type="ECO:0000256" key="5">
    <source>
        <dbReference type="ARBA" id="ARBA00022898"/>
    </source>
</evidence>
<evidence type="ECO:0000256" key="8">
    <source>
        <dbReference type="HAMAP-Rule" id="MF_00375"/>
    </source>
</evidence>
<comment type="subunit">
    <text evidence="8">Homodimer.</text>
</comment>
<dbReference type="InterPro" id="IPR004639">
    <property type="entry name" value="4pyrrol_synth_GluAld_NH2Trfase"/>
</dbReference>
<dbReference type="GO" id="GO:0006782">
    <property type="term" value="P:protoporphyrinogen IX biosynthetic process"/>
    <property type="evidence" value="ECO:0007669"/>
    <property type="project" value="UniProtKB-UniRule"/>
</dbReference>
<comment type="subcellular location">
    <subcellularLocation>
        <location evidence="8">Cytoplasm</location>
    </subcellularLocation>
</comment>
<evidence type="ECO:0000256" key="2">
    <source>
        <dbReference type="ARBA" id="ARBA00001933"/>
    </source>
</evidence>
<comment type="similarity">
    <text evidence="4 8">Belongs to the class-III pyridoxal-phosphate-dependent aminotransferase family. HemL subfamily.</text>
</comment>
<comment type="catalytic activity">
    <reaction evidence="1 8">
        <text>(S)-4-amino-5-oxopentanoate = 5-aminolevulinate</text>
        <dbReference type="Rhea" id="RHEA:14265"/>
        <dbReference type="ChEBI" id="CHEBI:57501"/>
        <dbReference type="ChEBI" id="CHEBI:356416"/>
        <dbReference type="EC" id="5.4.3.8"/>
    </reaction>
</comment>
<dbReference type="Proteomes" id="UP000263232">
    <property type="component" value="Chromosome"/>
</dbReference>
<name>A0A347WM22_9LACT</name>
<dbReference type="InterPro" id="IPR005814">
    <property type="entry name" value="Aminotrans_3"/>
</dbReference>
<comment type="cofactor">
    <cofactor evidence="2 8">
        <name>pyridoxal 5'-phosphate</name>
        <dbReference type="ChEBI" id="CHEBI:597326"/>
    </cofactor>
</comment>
<comment type="pathway">
    <text evidence="3">Porphyrin-containing compound metabolism; protoporphyrin-IX biosynthesis; 5-aminolevulinate from L-glutamyl-tRNA(Glu): step 2/2.</text>
</comment>
<dbReference type="GO" id="GO:0042286">
    <property type="term" value="F:glutamate-1-semialdehyde 2,1-aminomutase activity"/>
    <property type="evidence" value="ECO:0007669"/>
    <property type="project" value="UniProtKB-UniRule"/>
</dbReference>
<evidence type="ECO:0000313" key="9">
    <source>
        <dbReference type="EMBL" id="AXY26129.1"/>
    </source>
</evidence>
<keyword evidence="7 8" id="KW-0627">Porphyrin biosynthesis</keyword>
<evidence type="ECO:0000313" key="10">
    <source>
        <dbReference type="Proteomes" id="UP000263232"/>
    </source>
</evidence>
<feature type="modified residue" description="N6-(pyridoxal phosphate)lysine" evidence="8">
    <location>
        <position position="267"/>
    </location>
</feature>
<organism evidence="9 10">
    <name type="scientific">Suicoccus acidiformans</name>
    <dbReference type="NCBI Taxonomy" id="2036206"/>
    <lineage>
        <taxon>Bacteria</taxon>
        <taxon>Bacillati</taxon>
        <taxon>Bacillota</taxon>
        <taxon>Bacilli</taxon>
        <taxon>Lactobacillales</taxon>
        <taxon>Aerococcaceae</taxon>
        <taxon>Suicoccus</taxon>
    </lineage>
</organism>
<keyword evidence="5 8" id="KW-0663">Pyridoxal phosphate</keyword>
<gene>
    <name evidence="8 9" type="primary">hemL</name>
    <name evidence="9" type="ORF">CL176_09015</name>
</gene>
<dbReference type="RefSeq" id="WP_118991025.1">
    <property type="nucleotide sequence ID" value="NZ_CP023434.1"/>
</dbReference>
<keyword evidence="8" id="KW-0963">Cytoplasm</keyword>
<dbReference type="PANTHER" id="PTHR43713:SF3">
    <property type="entry name" value="GLUTAMATE-1-SEMIALDEHYDE 2,1-AMINOMUTASE 1, CHLOROPLASTIC-RELATED"/>
    <property type="match status" value="1"/>
</dbReference>
<reference evidence="9 10" key="1">
    <citation type="submission" date="2017-09" db="EMBL/GenBank/DDBJ databases">
        <title>Complete genome sequence of Oxytococcus suis strain ZY16052.</title>
        <authorList>
            <person name="Li F."/>
        </authorList>
    </citation>
    <scope>NUCLEOTIDE SEQUENCE [LARGE SCALE GENOMIC DNA]</scope>
    <source>
        <strain evidence="9 10">ZY16052</strain>
    </source>
</reference>
<dbReference type="InterPro" id="IPR015424">
    <property type="entry name" value="PyrdxlP-dep_Trfase"/>
</dbReference>
<dbReference type="HAMAP" id="MF_00375">
    <property type="entry name" value="HemL_aminotrans_3"/>
    <property type="match status" value="1"/>
</dbReference>